<evidence type="ECO:0000313" key="1">
    <source>
        <dbReference type="EMBL" id="KAH9293074.1"/>
    </source>
</evidence>
<reference evidence="1 2" key="1">
    <citation type="journal article" date="2021" name="Nat. Plants">
        <title>The Taxus genome provides insights into paclitaxel biosynthesis.</title>
        <authorList>
            <person name="Xiong X."/>
            <person name="Gou J."/>
            <person name="Liao Q."/>
            <person name="Li Y."/>
            <person name="Zhou Q."/>
            <person name="Bi G."/>
            <person name="Li C."/>
            <person name="Du R."/>
            <person name="Wang X."/>
            <person name="Sun T."/>
            <person name="Guo L."/>
            <person name="Liang H."/>
            <person name="Lu P."/>
            <person name="Wu Y."/>
            <person name="Zhang Z."/>
            <person name="Ro D.K."/>
            <person name="Shang Y."/>
            <person name="Huang S."/>
            <person name="Yan J."/>
        </authorList>
    </citation>
    <scope>NUCLEOTIDE SEQUENCE [LARGE SCALE GENOMIC DNA]</scope>
    <source>
        <strain evidence="1">Ta-2019</strain>
    </source>
</reference>
<organism evidence="1 2">
    <name type="scientific">Taxus chinensis</name>
    <name type="common">Chinese yew</name>
    <name type="synonym">Taxus wallichiana var. chinensis</name>
    <dbReference type="NCBI Taxonomy" id="29808"/>
    <lineage>
        <taxon>Eukaryota</taxon>
        <taxon>Viridiplantae</taxon>
        <taxon>Streptophyta</taxon>
        <taxon>Embryophyta</taxon>
        <taxon>Tracheophyta</taxon>
        <taxon>Spermatophyta</taxon>
        <taxon>Pinopsida</taxon>
        <taxon>Pinidae</taxon>
        <taxon>Conifers II</taxon>
        <taxon>Cupressales</taxon>
        <taxon>Taxaceae</taxon>
        <taxon>Taxus</taxon>
    </lineage>
</organism>
<accession>A0AA38C9F4</accession>
<gene>
    <name evidence="1" type="ORF">KI387_041728</name>
</gene>
<feature type="non-terminal residue" evidence="1">
    <location>
        <position position="61"/>
    </location>
</feature>
<sequence length="61" mass="6728">MQKETPQTECMVIGIESLPGFNLSSALRKQDGFLNAPLVEELSPLSLLKETEEVHKNSGEL</sequence>
<evidence type="ECO:0000313" key="2">
    <source>
        <dbReference type="Proteomes" id="UP000824469"/>
    </source>
</evidence>
<name>A0AA38C9F4_TAXCH</name>
<comment type="caution">
    <text evidence="1">The sequence shown here is derived from an EMBL/GenBank/DDBJ whole genome shotgun (WGS) entry which is preliminary data.</text>
</comment>
<proteinExistence type="predicted"/>
<keyword evidence="2" id="KW-1185">Reference proteome</keyword>
<protein>
    <submittedName>
        <fullName evidence="1">Uncharacterized protein</fullName>
    </submittedName>
</protein>
<dbReference type="Proteomes" id="UP000824469">
    <property type="component" value="Unassembled WGS sequence"/>
</dbReference>
<dbReference type="AlphaFoldDB" id="A0AA38C9F4"/>
<dbReference type="EMBL" id="JAHRHJ020001754">
    <property type="protein sequence ID" value="KAH9293074.1"/>
    <property type="molecule type" value="Genomic_DNA"/>
</dbReference>